<sequence>MAVLKPLSEELSPQSRALAQALRDVFATLGEDLRPYAGRMNYDPSVVSRYLGGSRLPPEDWIEQLYKVALAAGGDEAASPTLKELYALRMAVLAASNSFSYRLLLAEAERAAVEDELARLKEVLPHVQHPAVGLAPDTVPGAQHPEDPPLSADDSPASHEPSGGTHDGGADSCSGEGDDDGPDGSGPVLAAPPPGAAAAPAEQAAAIGALAGGFARVHAGYLAQSISTLRLVGGQENEIAGLLADAGRRTPALVIRALDGLRLTGLSADARTLLAYVSLRPVPEAAEVAVALGVSGRSDDLAVLLEHVSCREPSGVAHCAALLRTAARTGDGAFGAPTGRDGPLADFGTWHLLRLAGDRPPADLPALVAALRETDMGARGIKSLLSRVGLDGDPPSAVTVLRGLLDLDCGSEADILLNLLARRTTPIFTVDAVLAMHSLDLQDTALVLARRTARHEASARRRRALAEALESAYLRPEAEAVRAVASRRR</sequence>
<organism evidence="2 3">
    <name type="scientific">Streptomyces polygonati</name>
    <dbReference type="NCBI Taxonomy" id="1617087"/>
    <lineage>
        <taxon>Bacteria</taxon>
        <taxon>Bacillati</taxon>
        <taxon>Actinomycetota</taxon>
        <taxon>Actinomycetes</taxon>
        <taxon>Kitasatosporales</taxon>
        <taxon>Streptomycetaceae</taxon>
        <taxon>Streptomyces</taxon>
    </lineage>
</organism>
<evidence type="ECO:0000256" key="1">
    <source>
        <dbReference type="SAM" id="MobiDB-lite"/>
    </source>
</evidence>
<evidence type="ECO:0000313" key="3">
    <source>
        <dbReference type="Proteomes" id="UP001595765"/>
    </source>
</evidence>
<reference evidence="3" key="1">
    <citation type="journal article" date="2019" name="Int. J. Syst. Evol. Microbiol.">
        <title>The Global Catalogue of Microorganisms (GCM) 10K type strain sequencing project: providing services to taxonomists for standard genome sequencing and annotation.</title>
        <authorList>
            <consortium name="The Broad Institute Genomics Platform"/>
            <consortium name="The Broad Institute Genome Sequencing Center for Infectious Disease"/>
            <person name="Wu L."/>
            <person name="Ma J."/>
        </authorList>
    </citation>
    <scope>NUCLEOTIDE SEQUENCE [LARGE SCALE GENOMIC DNA]</scope>
    <source>
        <strain evidence="3">CGMCC 4.7237</strain>
    </source>
</reference>
<keyword evidence="3" id="KW-1185">Reference proteome</keyword>
<feature type="region of interest" description="Disordered" evidence="1">
    <location>
        <begin position="132"/>
        <end position="197"/>
    </location>
</feature>
<dbReference type="EMBL" id="JBHSBB010000053">
    <property type="protein sequence ID" value="MFC4036769.1"/>
    <property type="molecule type" value="Genomic_DNA"/>
</dbReference>
<comment type="caution">
    <text evidence="2">The sequence shown here is derived from an EMBL/GenBank/DDBJ whole genome shotgun (WGS) entry which is preliminary data.</text>
</comment>
<protein>
    <submittedName>
        <fullName evidence="2">Uncharacterized protein</fullName>
    </submittedName>
</protein>
<gene>
    <name evidence="2" type="ORF">ACFO3J_35820</name>
</gene>
<proteinExistence type="predicted"/>
<dbReference type="RefSeq" id="WP_386439039.1">
    <property type="nucleotide sequence ID" value="NZ_JBHSBB010000053.1"/>
</dbReference>
<evidence type="ECO:0000313" key="2">
    <source>
        <dbReference type="EMBL" id="MFC4036769.1"/>
    </source>
</evidence>
<accession>A0ABV8HXJ7</accession>
<dbReference type="Proteomes" id="UP001595765">
    <property type="component" value="Unassembled WGS sequence"/>
</dbReference>
<name>A0ABV8HXJ7_9ACTN</name>